<accession>A0A189PG83</accession>
<geneLocation type="plasmid" evidence="2">
    <name>pAsa4b</name>
</geneLocation>
<keyword evidence="2" id="KW-0614">Plasmid</keyword>
<protein>
    <submittedName>
        <fullName evidence="2">Conjugal transfer protein</fullName>
    </submittedName>
</protein>
<dbReference type="EMBL" id="KT033469">
    <property type="protein sequence ID" value="ALL42187.1"/>
    <property type="molecule type" value="Genomic_DNA"/>
</dbReference>
<reference evidence="2" key="1">
    <citation type="submission" date="2015-06" db="EMBL/GenBank/DDBJ databases">
        <title>Antimicrobial resistance-carrying plasmid pAsa4 variants found in Aeromonas salmonicida subsp. salmonicida: general architecture, construction blocks and gene elimination.</title>
        <authorList>
            <person name="Tanaka K.H."/>
            <person name="Vincent A.T."/>
            <person name="Trudel M.V."/>
            <person name="Paquet V.E."/>
            <person name="Frenette M."/>
            <person name="Charette S.J."/>
        </authorList>
    </citation>
    <scope>NUCLEOTIDE SEQUENCE</scope>
    <source>
        <strain evidence="2">01-B522</strain>
        <plasmid evidence="2">pAsa4b</plasmid>
    </source>
</reference>
<evidence type="ECO:0000313" key="2">
    <source>
        <dbReference type="EMBL" id="ALL42187.1"/>
    </source>
</evidence>
<keyword evidence="1" id="KW-0812">Transmembrane</keyword>
<dbReference type="Pfam" id="PF05309">
    <property type="entry name" value="TraE"/>
    <property type="match status" value="1"/>
</dbReference>
<proteinExistence type="predicted"/>
<name>A0A189PG83_AERSS</name>
<gene>
    <name evidence="2" type="primary">traE</name>
</gene>
<dbReference type="RefSeq" id="WP_011899399.1">
    <property type="nucleotide sequence ID" value="NZ_JBANEX010000123.1"/>
</dbReference>
<keyword evidence="1" id="KW-1133">Transmembrane helix</keyword>
<dbReference type="OMA" id="RFAMITI"/>
<sequence length="211" mass="24706">MKLKTYLKTWEGTQAENKWGRLFQAGLLVIVLLLVIKVFTKDTIVTMQPYTLSEEAWVTKENASRSYKEAWGFAFSQLLGNVTPGSVDFVKERLSPMLSPEIYQDVIDAIEIQSKQIKEDRVTMRFEPRFVEYEEKSDKVFAYGYSYVKGASSQQEERGERTYEFVLKISNYAPSIDYMETYMGKPRTKAVLEQLKRKEEEKERRTNEAQR</sequence>
<keyword evidence="1" id="KW-0472">Membrane</keyword>
<feature type="transmembrane region" description="Helical" evidence="1">
    <location>
        <begin position="21"/>
        <end position="39"/>
    </location>
</feature>
<evidence type="ECO:0000256" key="1">
    <source>
        <dbReference type="SAM" id="Phobius"/>
    </source>
</evidence>
<dbReference type="AlphaFoldDB" id="A0A189PG83"/>
<organism evidence="2">
    <name type="scientific">Aeromonas salmonicida subsp. salmonicida</name>
    <dbReference type="NCBI Taxonomy" id="29491"/>
    <lineage>
        <taxon>Bacteria</taxon>
        <taxon>Pseudomonadati</taxon>
        <taxon>Pseudomonadota</taxon>
        <taxon>Gammaproteobacteria</taxon>
        <taxon>Aeromonadales</taxon>
        <taxon>Aeromonadaceae</taxon>
        <taxon>Aeromonas</taxon>
    </lineage>
</organism>
<dbReference type="PATRIC" id="fig|29491.15.peg.208"/>
<dbReference type="InterPro" id="IPR007973">
    <property type="entry name" value="Pilus_assembly_TraE"/>
</dbReference>